<dbReference type="PROSITE" id="PS50935">
    <property type="entry name" value="SSB"/>
    <property type="match status" value="1"/>
</dbReference>
<dbReference type="Gene3D" id="2.40.50.140">
    <property type="entry name" value="Nucleic acid-binding proteins"/>
    <property type="match status" value="1"/>
</dbReference>
<dbReference type="InterPro" id="IPR000424">
    <property type="entry name" value="Primosome_PriB/ssb"/>
</dbReference>
<gene>
    <name evidence="5" type="ORF">OCK72_03870</name>
</gene>
<sequence>MNLVVLNGRLTRDPELKFGQSGKAYSRFSIAVERPFQSTADKNSQTADFINCVAFGKTAEFIGEYFRKGRKILLNGRLQMSQYESEGKKITTYVVIADSVEFGETKASSGTSDTSSYGHSENKSTNNNVIEPPVFDETSSDDAGTSTEIDDEFPF</sequence>
<proteinExistence type="inferred from homology"/>
<dbReference type="Proteomes" id="UP001062738">
    <property type="component" value="Unassembled WGS sequence"/>
</dbReference>
<feature type="compositionally biased region" description="Polar residues" evidence="4">
    <location>
        <begin position="106"/>
        <end position="129"/>
    </location>
</feature>
<reference evidence="5" key="1">
    <citation type="submission" date="2022-09" db="EMBL/GenBank/DDBJ databases">
        <authorList>
            <person name="Zoaiter M."/>
        </authorList>
    </citation>
    <scope>NUCLEOTIDE SEQUENCE</scope>
    <source>
        <strain evidence="5">DSM 19848</strain>
    </source>
</reference>
<dbReference type="InterPro" id="IPR012340">
    <property type="entry name" value="NA-bd_OB-fold"/>
</dbReference>
<dbReference type="PANTHER" id="PTHR10302:SF27">
    <property type="entry name" value="SINGLE-STRANDED DNA-BINDING PROTEIN"/>
    <property type="match status" value="1"/>
</dbReference>
<comment type="caution">
    <text evidence="2">Lacks conserved residue(s) required for the propagation of feature annotation.</text>
</comment>
<dbReference type="SUPFAM" id="SSF50249">
    <property type="entry name" value="Nucleic acid-binding proteins"/>
    <property type="match status" value="1"/>
</dbReference>
<evidence type="ECO:0000313" key="5">
    <source>
        <dbReference type="EMBL" id="MCY7007791.1"/>
    </source>
</evidence>
<dbReference type="HAMAP" id="MF_00984">
    <property type="entry name" value="SSB"/>
    <property type="match status" value="1"/>
</dbReference>
<evidence type="ECO:0000256" key="1">
    <source>
        <dbReference type="ARBA" id="ARBA00023125"/>
    </source>
</evidence>
<comment type="subunit">
    <text evidence="2">Homotetramer.</text>
</comment>
<dbReference type="PIRSF" id="PIRSF002070">
    <property type="entry name" value="SSB"/>
    <property type="match status" value="1"/>
</dbReference>
<protein>
    <recommendedName>
        <fullName evidence="2 3">Single-stranded DNA-binding protein</fullName>
        <shortName evidence="2">SSB</shortName>
    </recommendedName>
</protein>
<evidence type="ECO:0000256" key="3">
    <source>
        <dbReference type="PIRNR" id="PIRNR002070"/>
    </source>
</evidence>
<dbReference type="CDD" id="cd04496">
    <property type="entry name" value="SSB_OBF"/>
    <property type="match status" value="1"/>
</dbReference>
<keyword evidence="6" id="KW-1185">Reference proteome</keyword>
<dbReference type="RefSeq" id="WP_029758609.1">
    <property type="nucleotide sequence ID" value="NZ_JAOXXL010000007.1"/>
</dbReference>
<name>A0ABT4DJV4_FUSSI</name>
<evidence type="ECO:0000313" key="6">
    <source>
        <dbReference type="Proteomes" id="UP001062738"/>
    </source>
</evidence>
<feature type="region of interest" description="Disordered" evidence="4">
    <location>
        <begin position="104"/>
        <end position="155"/>
    </location>
</feature>
<evidence type="ECO:0000256" key="4">
    <source>
        <dbReference type="SAM" id="MobiDB-lite"/>
    </source>
</evidence>
<organism evidence="5 6">
    <name type="scientific">Fusobacterium simiae</name>
    <dbReference type="NCBI Taxonomy" id="855"/>
    <lineage>
        <taxon>Bacteria</taxon>
        <taxon>Fusobacteriati</taxon>
        <taxon>Fusobacteriota</taxon>
        <taxon>Fusobacteriia</taxon>
        <taxon>Fusobacteriales</taxon>
        <taxon>Fusobacteriaceae</taxon>
        <taxon>Fusobacterium</taxon>
    </lineage>
</organism>
<accession>A0ABT4DJV4</accession>
<dbReference type="Pfam" id="PF00436">
    <property type="entry name" value="SSB"/>
    <property type="match status" value="1"/>
</dbReference>
<dbReference type="GO" id="GO:0003677">
    <property type="term" value="F:DNA binding"/>
    <property type="evidence" value="ECO:0007669"/>
    <property type="project" value="UniProtKB-KW"/>
</dbReference>
<evidence type="ECO:0000256" key="2">
    <source>
        <dbReference type="HAMAP-Rule" id="MF_00984"/>
    </source>
</evidence>
<dbReference type="InterPro" id="IPR011344">
    <property type="entry name" value="ssDNA-bd"/>
</dbReference>
<dbReference type="PANTHER" id="PTHR10302">
    <property type="entry name" value="SINGLE-STRANDED DNA-BINDING PROTEIN"/>
    <property type="match status" value="1"/>
</dbReference>
<comment type="caution">
    <text evidence="5">The sequence shown here is derived from an EMBL/GenBank/DDBJ whole genome shotgun (WGS) entry which is preliminary data.</text>
</comment>
<dbReference type="NCBIfam" id="TIGR00621">
    <property type="entry name" value="ssb"/>
    <property type="match status" value="1"/>
</dbReference>
<dbReference type="EMBL" id="JAOXXL010000007">
    <property type="protein sequence ID" value="MCY7007791.1"/>
    <property type="molecule type" value="Genomic_DNA"/>
</dbReference>
<keyword evidence="1 2" id="KW-0238">DNA-binding</keyword>